<protein>
    <submittedName>
        <fullName evidence="1">Uncharacterized protein</fullName>
    </submittedName>
</protein>
<proteinExistence type="predicted"/>
<dbReference type="EMBL" id="CDPU01000023">
    <property type="protein sequence ID" value="CEO51521.1"/>
    <property type="molecule type" value="Genomic_DNA"/>
</dbReference>
<sequence>MPSKAEWHSSRHYPEASIHMPSFLLSLAALDVLLRLEQGARDSCQVLSGRSIGKLPIGKMT</sequence>
<evidence type="ECO:0000313" key="1">
    <source>
        <dbReference type="EMBL" id="CEO51521.1"/>
    </source>
</evidence>
<name>A0A0B7K9W8_BIOOC</name>
<dbReference type="AlphaFoldDB" id="A0A0B7K9W8"/>
<reference evidence="1" key="1">
    <citation type="submission" date="2015-01" db="EMBL/GenBank/DDBJ databases">
        <authorList>
            <person name="Durling Mikael"/>
        </authorList>
    </citation>
    <scope>NUCLEOTIDE SEQUENCE</scope>
</reference>
<gene>
    <name evidence="1" type="ORF">BN869_000007579_1</name>
</gene>
<organism evidence="1">
    <name type="scientific">Bionectria ochroleuca</name>
    <name type="common">Gliocladium roseum</name>
    <dbReference type="NCBI Taxonomy" id="29856"/>
    <lineage>
        <taxon>Eukaryota</taxon>
        <taxon>Fungi</taxon>
        <taxon>Dikarya</taxon>
        <taxon>Ascomycota</taxon>
        <taxon>Pezizomycotina</taxon>
        <taxon>Sordariomycetes</taxon>
        <taxon>Hypocreomycetidae</taxon>
        <taxon>Hypocreales</taxon>
        <taxon>Bionectriaceae</taxon>
        <taxon>Clonostachys</taxon>
    </lineage>
</organism>
<accession>A0A0B7K9W8</accession>